<feature type="transmembrane region" description="Helical" evidence="7">
    <location>
        <begin position="13"/>
        <end position="37"/>
    </location>
</feature>
<accession>A0A2R6AI96</accession>
<evidence type="ECO:0000313" key="9">
    <source>
        <dbReference type="EMBL" id="PSN86110.1"/>
    </source>
</evidence>
<keyword evidence="4 7" id="KW-0812">Transmembrane</keyword>
<organism evidence="9 10">
    <name type="scientific">Candidatus Marsarchaeota G2 archaeon OSP_D</name>
    <dbReference type="NCBI Taxonomy" id="1978157"/>
    <lineage>
        <taxon>Archaea</taxon>
        <taxon>Candidatus Marsarchaeota</taxon>
        <taxon>Candidatus Marsarchaeota group 2</taxon>
    </lineage>
</organism>
<keyword evidence="3" id="KW-1003">Cell membrane</keyword>
<feature type="transmembrane region" description="Helical" evidence="7">
    <location>
        <begin position="78"/>
        <end position="97"/>
    </location>
</feature>
<dbReference type="GO" id="GO:0005886">
    <property type="term" value="C:plasma membrane"/>
    <property type="evidence" value="ECO:0007669"/>
    <property type="project" value="UniProtKB-SubCell"/>
</dbReference>
<dbReference type="AlphaFoldDB" id="A0A2R6AI96"/>
<dbReference type="GO" id="GO:0055085">
    <property type="term" value="P:transmembrane transport"/>
    <property type="evidence" value="ECO:0007669"/>
    <property type="project" value="InterPro"/>
</dbReference>
<dbReference type="InterPro" id="IPR000515">
    <property type="entry name" value="MetI-like"/>
</dbReference>
<evidence type="ECO:0000256" key="2">
    <source>
        <dbReference type="ARBA" id="ARBA00022448"/>
    </source>
</evidence>
<evidence type="ECO:0000256" key="1">
    <source>
        <dbReference type="ARBA" id="ARBA00004651"/>
    </source>
</evidence>
<dbReference type="PANTHER" id="PTHR43386:SF1">
    <property type="entry name" value="D,D-DIPEPTIDE TRANSPORT SYSTEM PERMEASE PROTEIN DDPC-RELATED"/>
    <property type="match status" value="1"/>
</dbReference>
<dbReference type="EMBL" id="NEXE01000219">
    <property type="protein sequence ID" value="PSN86110.1"/>
    <property type="molecule type" value="Genomic_DNA"/>
</dbReference>
<evidence type="ECO:0000256" key="3">
    <source>
        <dbReference type="ARBA" id="ARBA00022475"/>
    </source>
</evidence>
<evidence type="ECO:0000256" key="6">
    <source>
        <dbReference type="ARBA" id="ARBA00023136"/>
    </source>
</evidence>
<comment type="caution">
    <text evidence="9">The sequence shown here is derived from an EMBL/GenBank/DDBJ whole genome shotgun (WGS) entry which is preliminary data.</text>
</comment>
<dbReference type="CDD" id="cd06261">
    <property type="entry name" value="TM_PBP2"/>
    <property type="match status" value="1"/>
</dbReference>
<comment type="subcellular location">
    <subcellularLocation>
        <location evidence="1 7">Cell membrane</location>
        <topology evidence="1 7">Multi-pass membrane protein</topology>
    </subcellularLocation>
</comment>
<name>A0A2R6AI96_9ARCH</name>
<comment type="similarity">
    <text evidence="7">Belongs to the binding-protein-dependent transport system permease family.</text>
</comment>
<dbReference type="PROSITE" id="PS50928">
    <property type="entry name" value="ABC_TM1"/>
    <property type="match status" value="1"/>
</dbReference>
<feature type="transmembrane region" description="Helical" evidence="7">
    <location>
        <begin position="132"/>
        <end position="162"/>
    </location>
</feature>
<dbReference type="PANTHER" id="PTHR43386">
    <property type="entry name" value="OLIGOPEPTIDE TRANSPORT SYSTEM PERMEASE PROTEIN APPC"/>
    <property type="match status" value="1"/>
</dbReference>
<feature type="transmembrane region" description="Helical" evidence="7">
    <location>
        <begin position="44"/>
        <end position="66"/>
    </location>
</feature>
<evidence type="ECO:0000256" key="5">
    <source>
        <dbReference type="ARBA" id="ARBA00022989"/>
    </source>
</evidence>
<keyword evidence="2 7" id="KW-0813">Transport</keyword>
<keyword evidence="6 7" id="KW-0472">Membrane</keyword>
<dbReference type="SUPFAM" id="SSF161098">
    <property type="entry name" value="MetI-like"/>
    <property type="match status" value="1"/>
</dbReference>
<evidence type="ECO:0000256" key="4">
    <source>
        <dbReference type="ARBA" id="ARBA00022692"/>
    </source>
</evidence>
<gene>
    <name evidence="9" type="ORF">B9Q03_11890</name>
</gene>
<dbReference type="InterPro" id="IPR035906">
    <property type="entry name" value="MetI-like_sf"/>
</dbReference>
<dbReference type="InterPro" id="IPR050366">
    <property type="entry name" value="BP-dependent_transpt_permease"/>
</dbReference>
<evidence type="ECO:0000313" key="10">
    <source>
        <dbReference type="Proteomes" id="UP000240322"/>
    </source>
</evidence>
<evidence type="ECO:0000256" key="7">
    <source>
        <dbReference type="RuleBase" id="RU363032"/>
    </source>
</evidence>
<dbReference type="Gene3D" id="1.10.3720.10">
    <property type="entry name" value="MetI-like"/>
    <property type="match status" value="1"/>
</dbReference>
<keyword evidence="5 7" id="KW-1133">Transmembrane helix</keyword>
<dbReference type="Pfam" id="PF00528">
    <property type="entry name" value="BPD_transp_1"/>
    <property type="match status" value="1"/>
</dbReference>
<sequence length="216" mass="23595">MFSGVLVSLHVDIIIGVGAALFAMALAILVGLVSGFYGRVVDTVLMRVTELFIVFPALLFLLLLSRLLAGRLSGVETLLFYIIIIGVFSWATNARLIRGEVLRVKSLEFIESEKALGASTTRIVFRHILPNVLAQVVVLTSFTVATSILTEVALFFLGFGSGNILSLGEIMYLNFPYMDVEWWAELFPGLSVVILVLAFNLLGDGLSDALNPKLRE</sequence>
<evidence type="ECO:0000259" key="8">
    <source>
        <dbReference type="PROSITE" id="PS50928"/>
    </source>
</evidence>
<reference evidence="9 10" key="1">
    <citation type="submission" date="2017-04" db="EMBL/GenBank/DDBJ databases">
        <title>Novel microbial lineages endemic to geothermal iron-oxide mats fill important gaps in the evolutionary history of Archaea.</title>
        <authorList>
            <person name="Jay Z.J."/>
            <person name="Beam J.P."/>
            <person name="Dlakic M."/>
            <person name="Rusch D.B."/>
            <person name="Kozubal M.A."/>
            <person name="Inskeep W.P."/>
        </authorList>
    </citation>
    <scope>NUCLEOTIDE SEQUENCE [LARGE SCALE GENOMIC DNA]</scope>
    <source>
        <strain evidence="9">OSP_D</strain>
    </source>
</reference>
<feature type="transmembrane region" description="Helical" evidence="7">
    <location>
        <begin position="182"/>
        <end position="203"/>
    </location>
</feature>
<dbReference type="Proteomes" id="UP000240322">
    <property type="component" value="Unassembled WGS sequence"/>
</dbReference>
<feature type="domain" description="ABC transmembrane type-1" evidence="8">
    <location>
        <begin position="9"/>
        <end position="203"/>
    </location>
</feature>
<proteinExistence type="inferred from homology"/>
<protein>
    <recommendedName>
        <fullName evidence="8">ABC transmembrane type-1 domain-containing protein</fullName>
    </recommendedName>
</protein>